<keyword evidence="3" id="KW-0547">Nucleotide-binding</keyword>
<dbReference type="Gene3D" id="3.30.420.40">
    <property type="match status" value="2"/>
</dbReference>
<evidence type="ECO:0000256" key="5">
    <source>
        <dbReference type="ARBA" id="ARBA00022840"/>
    </source>
</evidence>
<dbReference type="InterPro" id="IPR043129">
    <property type="entry name" value="ATPase_NBD"/>
</dbReference>
<reference evidence="10 11" key="1">
    <citation type="submission" date="2019-08" db="EMBL/GenBank/DDBJ databases">
        <title>In-depth cultivation of the pig gut microbiome towards novel bacterial diversity and tailored functional studies.</title>
        <authorList>
            <person name="Wylensek D."/>
            <person name="Hitch T.C.A."/>
            <person name="Clavel T."/>
        </authorList>
    </citation>
    <scope>NUCLEOTIDE SEQUENCE [LARGE SCALE GENOMIC DNA]</scope>
    <source>
        <strain evidence="10 11">LKV-178-WT-2A</strain>
    </source>
</reference>
<dbReference type="Pfam" id="PF02782">
    <property type="entry name" value="FGGY_C"/>
    <property type="match status" value="1"/>
</dbReference>
<keyword evidence="5" id="KW-0067">ATP-binding</keyword>
<organism evidence="10 11">
    <name type="scientific">Hallella mizrahii</name>
    <dbReference type="NCBI Taxonomy" id="2606637"/>
    <lineage>
        <taxon>Bacteria</taxon>
        <taxon>Pseudomonadati</taxon>
        <taxon>Bacteroidota</taxon>
        <taxon>Bacteroidia</taxon>
        <taxon>Bacteroidales</taxon>
        <taxon>Prevotellaceae</taxon>
        <taxon>Hallella</taxon>
    </lineage>
</organism>
<sequence>MKNYLAIDLGATSGRTIVGTLDKGRIDLEELTRFDNPLIALGGHLYWDLYALYNEIIRGLQRTAQRGIDIQSIGIDTWGCDFALFGDDGALLGNPIAYRDPHTNGMMEHFFNDRMPKDEVYRRTGIQFMNFNSLFQLYAMEQHHNSGLKAARKILFIPDALGYMLTGKAVCEYTVASTSQLLNPATGDLDEELLRALGIARDVFGPMAMPGTVLGTLTPEVQKLTGLGALPIITVAGHDTASAVAAVPAKDEHFAYLSSGTWSLMGIETPKAIINEDSQKRNFTNEGGIDGTTRFLKNICGMWMYECCRREWKKQILTEEHDETKAIQRIKEELAHQRLQDDAMKEAPNRTLVNPDDPMFAAPDSMLQAIHNYCEAHHQPIPETRAQVCRCLFDSLVNRYKTVFGWLQDFAPFTIDTLHIIGGGSLNAYLNQMTADALGVRVLAGPQEGTALGNIMLQAKAGGGVGNIWDMRRVIAQSITLKEYQPNK</sequence>
<accession>A0A7K0KBZ2</accession>
<dbReference type="Proteomes" id="UP000438914">
    <property type="component" value="Unassembled WGS sequence"/>
</dbReference>
<evidence type="ECO:0000256" key="2">
    <source>
        <dbReference type="ARBA" id="ARBA00022679"/>
    </source>
</evidence>
<keyword evidence="2" id="KW-0808">Transferase</keyword>
<keyword evidence="11" id="KW-1185">Reference proteome</keyword>
<evidence type="ECO:0000313" key="11">
    <source>
        <dbReference type="Proteomes" id="UP000438914"/>
    </source>
</evidence>
<keyword evidence="7" id="KW-0684">Rhamnose metabolism</keyword>
<dbReference type="GO" id="GO:0004370">
    <property type="term" value="F:glycerol kinase activity"/>
    <property type="evidence" value="ECO:0007669"/>
    <property type="project" value="TreeGrafter"/>
</dbReference>
<dbReference type="Pfam" id="PF00370">
    <property type="entry name" value="FGGY_N"/>
    <property type="match status" value="1"/>
</dbReference>
<proteinExistence type="inferred from homology"/>
<dbReference type="InterPro" id="IPR013449">
    <property type="entry name" value="Rhamnulokinase"/>
</dbReference>
<dbReference type="GO" id="GO:0019301">
    <property type="term" value="P:rhamnose catabolic process"/>
    <property type="evidence" value="ECO:0007669"/>
    <property type="project" value="InterPro"/>
</dbReference>
<protein>
    <submittedName>
        <fullName evidence="10">Rhamnulokinase</fullName>
    </submittedName>
</protein>
<keyword evidence="6" id="KW-1015">Disulfide bond</keyword>
<evidence type="ECO:0000259" key="8">
    <source>
        <dbReference type="Pfam" id="PF00370"/>
    </source>
</evidence>
<evidence type="ECO:0000256" key="7">
    <source>
        <dbReference type="ARBA" id="ARBA00023308"/>
    </source>
</evidence>
<feature type="domain" description="Carbohydrate kinase FGGY N-terminal" evidence="8">
    <location>
        <begin position="4"/>
        <end position="244"/>
    </location>
</feature>
<dbReference type="RefSeq" id="WP_154533030.1">
    <property type="nucleotide sequence ID" value="NZ_VUNG01000003.1"/>
</dbReference>
<dbReference type="PANTHER" id="PTHR10196">
    <property type="entry name" value="SUGAR KINASE"/>
    <property type="match status" value="1"/>
</dbReference>
<dbReference type="GO" id="GO:0008993">
    <property type="term" value="F:rhamnulokinase activity"/>
    <property type="evidence" value="ECO:0007669"/>
    <property type="project" value="InterPro"/>
</dbReference>
<evidence type="ECO:0000256" key="1">
    <source>
        <dbReference type="ARBA" id="ARBA00009156"/>
    </source>
</evidence>
<dbReference type="SUPFAM" id="SSF53067">
    <property type="entry name" value="Actin-like ATPase domain"/>
    <property type="match status" value="2"/>
</dbReference>
<dbReference type="EMBL" id="VUNG01000003">
    <property type="protein sequence ID" value="MST83457.1"/>
    <property type="molecule type" value="Genomic_DNA"/>
</dbReference>
<dbReference type="PANTHER" id="PTHR10196:SF93">
    <property type="entry name" value="L-RHAMNULOKINASE"/>
    <property type="match status" value="1"/>
</dbReference>
<comment type="caution">
    <text evidence="10">The sequence shown here is derived from an EMBL/GenBank/DDBJ whole genome shotgun (WGS) entry which is preliminary data.</text>
</comment>
<dbReference type="GO" id="GO:0005524">
    <property type="term" value="F:ATP binding"/>
    <property type="evidence" value="ECO:0007669"/>
    <property type="project" value="UniProtKB-KW"/>
</dbReference>
<comment type="similarity">
    <text evidence="1">Belongs to the FGGY kinase family.</text>
</comment>
<dbReference type="CDD" id="cd07771">
    <property type="entry name" value="ASKHA_NBD_FGGY_RhaB-like"/>
    <property type="match status" value="1"/>
</dbReference>
<name>A0A7K0KBZ2_9BACT</name>
<dbReference type="GO" id="GO:0005829">
    <property type="term" value="C:cytosol"/>
    <property type="evidence" value="ECO:0007669"/>
    <property type="project" value="TreeGrafter"/>
</dbReference>
<dbReference type="GO" id="GO:0006071">
    <property type="term" value="P:glycerol metabolic process"/>
    <property type="evidence" value="ECO:0007669"/>
    <property type="project" value="TreeGrafter"/>
</dbReference>
<dbReference type="AlphaFoldDB" id="A0A7K0KBZ2"/>
<evidence type="ECO:0000256" key="3">
    <source>
        <dbReference type="ARBA" id="ARBA00022741"/>
    </source>
</evidence>
<evidence type="ECO:0000256" key="6">
    <source>
        <dbReference type="ARBA" id="ARBA00023157"/>
    </source>
</evidence>
<gene>
    <name evidence="10" type="ORF">FYJ73_01950</name>
</gene>
<dbReference type="InterPro" id="IPR018484">
    <property type="entry name" value="FGGY_N"/>
</dbReference>
<keyword evidence="4 10" id="KW-0418">Kinase</keyword>
<evidence type="ECO:0000256" key="4">
    <source>
        <dbReference type="ARBA" id="ARBA00022777"/>
    </source>
</evidence>
<evidence type="ECO:0000259" key="9">
    <source>
        <dbReference type="Pfam" id="PF02782"/>
    </source>
</evidence>
<evidence type="ECO:0000313" key="10">
    <source>
        <dbReference type="EMBL" id="MST83457.1"/>
    </source>
</evidence>
<dbReference type="InterPro" id="IPR018485">
    <property type="entry name" value="FGGY_C"/>
</dbReference>
<feature type="domain" description="Carbohydrate kinase FGGY C-terminal" evidence="9">
    <location>
        <begin position="255"/>
        <end position="461"/>
    </location>
</feature>